<dbReference type="Gene3D" id="3.10.290.10">
    <property type="entry name" value="RNA-binding S4 domain"/>
    <property type="match status" value="1"/>
</dbReference>
<feature type="domain" description="RNA-binding S4" evidence="4">
    <location>
        <begin position="7"/>
        <end position="66"/>
    </location>
</feature>
<dbReference type="PROSITE" id="PS50889">
    <property type="entry name" value="S4"/>
    <property type="match status" value="1"/>
</dbReference>
<dbReference type="PANTHER" id="PTHR47683:SF2">
    <property type="entry name" value="RNA-BINDING S4 DOMAIN-CONTAINING PROTEIN"/>
    <property type="match status" value="1"/>
</dbReference>
<dbReference type="GO" id="GO:0000455">
    <property type="term" value="P:enzyme-directed rRNA pseudouridine synthesis"/>
    <property type="evidence" value="ECO:0007669"/>
    <property type="project" value="UniProtKB-ARBA"/>
</dbReference>
<dbReference type="PANTHER" id="PTHR47683">
    <property type="entry name" value="PSEUDOURIDINE SYNTHASE FAMILY PROTEIN-RELATED"/>
    <property type="match status" value="1"/>
</dbReference>
<dbReference type="InterPro" id="IPR050343">
    <property type="entry name" value="RsuA_PseudoU_synthase"/>
</dbReference>
<gene>
    <name evidence="5" type="ordered locus">Desal_1899</name>
</gene>
<dbReference type="Gene3D" id="3.30.70.1560">
    <property type="entry name" value="Alpha-L RNA-binding motif"/>
    <property type="match status" value="1"/>
</dbReference>
<dbReference type="Pfam" id="PF00849">
    <property type="entry name" value="PseudoU_synth_2"/>
    <property type="match status" value="1"/>
</dbReference>
<dbReference type="STRING" id="526222.Desal_1899"/>
<keyword evidence="2" id="KW-0413">Isomerase</keyword>
<dbReference type="InterPro" id="IPR020094">
    <property type="entry name" value="TruA/RsuA/RluB/E/F_N"/>
</dbReference>
<evidence type="ECO:0000313" key="6">
    <source>
        <dbReference type="Proteomes" id="UP000002601"/>
    </source>
</evidence>
<dbReference type="InterPro" id="IPR000748">
    <property type="entry name" value="PsdUridine_synth_RsuA/RluB/E/F"/>
</dbReference>
<dbReference type="InterPro" id="IPR020103">
    <property type="entry name" value="PsdUridine_synth_cat_dom_sf"/>
</dbReference>
<dbReference type="InterPro" id="IPR002942">
    <property type="entry name" value="S4_RNA-bd"/>
</dbReference>
<dbReference type="InterPro" id="IPR042092">
    <property type="entry name" value="PsdUridine_s_RsuA/RluB/E/F_cat"/>
</dbReference>
<dbReference type="eggNOG" id="COG1187">
    <property type="taxonomic scope" value="Bacteria"/>
</dbReference>
<evidence type="ECO:0000313" key="5">
    <source>
        <dbReference type="EMBL" id="ACS79960.1"/>
    </source>
</evidence>
<reference evidence="5 6" key="1">
    <citation type="submission" date="2009-06" db="EMBL/GenBank/DDBJ databases">
        <title>Complete sequence of Desulfovibrio salexigens DSM 2638.</title>
        <authorList>
            <consortium name="US DOE Joint Genome Institute"/>
            <person name="Lucas S."/>
            <person name="Copeland A."/>
            <person name="Lapidus A."/>
            <person name="Glavina del Rio T."/>
            <person name="Tice H."/>
            <person name="Bruce D."/>
            <person name="Goodwin L."/>
            <person name="Pitluck S."/>
            <person name="Munk A.C."/>
            <person name="Brettin T."/>
            <person name="Detter J.C."/>
            <person name="Han C."/>
            <person name="Tapia R."/>
            <person name="Larimer F."/>
            <person name="Land M."/>
            <person name="Hauser L."/>
            <person name="Kyrpides N."/>
            <person name="Anderson I."/>
            <person name="Wall J.D."/>
            <person name="Arkin A.P."/>
            <person name="Dehal P."/>
            <person name="Chivian D."/>
            <person name="Giles B."/>
            <person name="Hazen T.C."/>
        </authorList>
    </citation>
    <scope>NUCLEOTIDE SEQUENCE [LARGE SCALE GENOMIC DNA]</scope>
    <source>
        <strain evidence="6">ATCC 14822 / DSM 2638 / NCIMB 8403 / VKM B-1763</strain>
    </source>
</reference>
<dbReference type="GO" id="GO:0120159">
    <property type="term" value="F:rRNA pseudouridine synthase activity"/>
    <property type="evidence" value="ECO:0007669"/>
    <property type="project" value="UniProtKB-ARBA"/>
</dbReference>
<evidence type="ECO:0000259" key="4">
    <source>
        <dbReference type="SMART" id="SM00363"/>
    </source>
</evidence>
<evidence type="ECO:0000256" key="1">
    <source>
        <dbReference type="ARBA" id="ARBA00008348"/>
    </source>
</evidence>
<proteinExistence type="inferred from homology"/>
<dbReference type="CDD" id="cd02870">
    <property type="entry name" value="PseudoU_synth_RsuA_like"/>
    <property type="match status" value="1"/>
</dbReference>
<dbReference type="KEGG" id="dsa:Desal_1899"/>
<dbReference type="FunFam" id="3.10.290.10:FF:000003">
    <property type="entry name" value="Pseudouridine synthase"/>
    <property type="match status" value="1"/>
</dbReference>
<dbReference type="Pfam" id="PF01479">
    <property type="entry name" value="S4"/>
    <property type="match status" value="1"/>
</dbReference>
<name>C6BUF1_MARSD</name>
<dbReference type="EMBL" id="CP001649">
    <property type="protein sequence ID" value="ACS79960.1"/>
    <property type="molecule type" value="Genomic_DNA"/>
</dbReference>
<evidence type="ECO:0000256" key="3">
    <source>
        <dbReference type="PROSITE-ProRule" id="PRU00182"/>
    </source>
</evidence>
<accession>C6BUF1</accession>
<dbReference type="Gene3D" id="3.30.70.580">
    <property type="entry name" value="Pseudouridine synthase I, catalytic domain, N-terminal subdomain"/>
    <property type="match status" value="1"/>
</dbReference>
<dbReference type="CDD" id="cd00165">
    <property type="entry name" value="S4"/>
    <property type="match status" value="1"/>
</dbReference>
<evidence type="ECO:0000256" key="2">
    <source>
        <dbReference type="ARBA" id="ARBA00023235"/>
    </source>
</evidence>
<dbReference type="Proteomes" id="UP000002601">
    <property type="component" value="Chromosome"/>
</dbReference>
<dbReference type="AlphaFoldDB" id="C6BUF1"/>
<organism evidence="5 6">
    <name type="scientific">Maridesulfovibrio salexigens (strain ATCC 14822 / DSM 2638 / NCIMB 8403 / VKM B-1763)</name>
    <name type="common">Desulfovibrio salexigens</name>
    <dbReference type="NCBI Taxonomy" id="526222"/>
    <lineage>
        <taxon>Bacteria</taxon>
        <taxon>Pseudomonadati</taxon>
        <taxon>Thermodesulfobacteriota</taxon>
        <taxon>Desulfovibrionia</taxon>
        <taxon>Desulfovibrionales</taxon>
        <taxon>Desulfovibrionaceae</taxon>
        <taxon>Maridesulfovibrio</taxon>
    </lineage>
</organism>
<dbReference type="SMART" id="SM00363">
    <property type="entry name" value="S4"/>
    <property type="match status" value="1"/>
</dbReference>
<dbReference type="SUPFAM" id="SSF55120">
    <property type="entry name" value="Pseudouridine synthase"/>
    <property type="match status" value="1"/>
</dbReference>
<dbReference type="GO" id="GO:0003723">
    <property type="term" value="F:RNA binding"/>
    <property type="evidence" value="ECO:0007669"/>
    <property type="project" value="UniProtKB-KW"/>
</dbReference>
<dbReference type="OrthoDB" id="9807213at2"/>
<dbReference type="SUPFAM" id="SSF55174">
    <property type="entry name" value="Alpha-L RNA-binding motif"/>
    <property type="match status" value="1"/>
</dbReference>
<keyword evidence="6" id="KW-1185">Reference proteome</keyword>
<dbReference type="InterPro" id="IPR036986">
    <property type="entry name" value="S4_RNA-bd_sf"/>
</dbReference>
<dbReference type="RefSeq" id="WP_015851776.1">
    <property type="nucleotide sequence ID" value="NC_012881.1"/>
</dbReference>
<protein>
    <submittedName>
        <fullName evidence="5">RNA-binding S4 domain protein</fullName>
    </submittedName>
</protein>
<dbReference type="NCBIfam" id="TIGR00093">
    <property type="entry name" value="pseudouridine synthase"/>
    <property type="match status" value="1"/>
</dbReference>
<sequence length="251" mass="28657">MTEKTTIRLNKYIASAGIASRRGADELVQKGKVKVNGELADSPGIQVDPDNDRVEVNGKLVQHDEKSKDLYILLHKTIETVTTAKDPQGRKTVLDLLPPDVINRRVFPVGRLDFYSEGMLLLTTDGELCNRMTHPKWHLPKIYHVTIRGKLSEKELSVMQNGMYLEDKGELLAPVKIKAISEVGETTKYEMELRQGINRQIRRMFGEFDKTILRLKRVRQGRIELGALKPGKWRELSAKELTLLKKDLKMK</sequence>
<comment type="similarity">
    <text evidence="1">Belongs to the pseudouridine synthase RsuA family.</text>
</comment>
<keyword evidence="3" id="KW-0694">RNA-binding</keyword>
<dbReference type="HOGENOM" id="CLU_024979_1_2_7"/>
<dbReference type="InterPro" id="IPR006145">
    <property type="entry name" value="PsdUridine_synth_RsuA/RluA"/>
</dbReference>